<evidence type="ECO:0000256" key="3">
    <source>
        <dbReference type="ARBA" id="ARBA00022962"/>
    </source>
</evidence>
<dbReference type="GO" id="GO:0006529">
    <property type="term" value="P:asparagine biosynthetic process"/>
    <property type="evidence" value="ECO:0007669"/>
    <property type="project" value="UniProtKB-KW"/>
</dbReference>
<accession>A0AAF3J9B7</accession>
<dbReference type="InterPro" id="IPR001962">
    <property type="entry name" value="Asn_synthase"/>
</dbReference>
<dbReference type="InterPro" id="IPR051857">
    <property type="entry name" value="Asn_synthetase_domain"/>
</dbReference>
<dbReference type="InterPro" id="IPR014729">
    <property type="entry name" value="Rossmann-like_a/b/a_fold"/>
</dbReference>
<keyword evidence="3" id="KW-0315">Glutamine amidotransferase</keyword>
<dbReference type="Pfam" id="PF00733">
    <property type="entry name" value="Asn_synthase"/>
    <property type="match status" value="1"/>
</dbReference>
<name>A0AAF3J9B7_9BILA</name>
<dbReference type="WBParaSite" id="MBELARI_LOCUS4507">
    <property type="protein sequence ID" value="MBELARI_LOCUS4507"/>
    <property type="gene ID" value="MBELARI_LOCUS4507"/>
</dbReference>
<keyword evidence="5" id="KW-1185">Reference proteome</keyword>
<keyword evidence="1" id="KW-0028">Amino-acid biosynthesis</keyword>
<keyword evidence="2" id="KW-0061">Asparagine biosynthesis</keyword>
<evidence type="ECO:0000313" key="5">
    <source>
        <dbReference type="Proteomes" id="UP000887575"/>
    </source>
</evidence>
<evidence type="ECO:0000256" key="2">
    <source>
        <dbReference type="ARBA" id="ARBA00022888"/>
    </source>
</evidence>
<dbReference type="CDD" id="cd01991">
    <property type="entry name" value="Asn_synthase_B_C"/>
    <property type="match status" value="1"/>
</dbReference>
<evidence type="ECO:0000313" key="6">
    <source>
        <dbReference type="WBParaSite" id="MBELARI_LOCUS4507"/>
    </source>
</evidence>
<sequence>MTISLLQFAGSLALIRYDSQGNCIIISRDIYGRQSLLFGRSSNGFVLSLCKQENADVKEWFDVPHGSVTIVPLKKEASAQFFTVFDKGDLPEDIELVQQTWIKGLGRNVSVIRRPDIGQPFMKVNRDSKNEALDRTVFSSLLLKYLCDAIKTCLDQRLETLAVCFSGGIDSLLVAYIADMVAESDVQIDLIAVAFGLSETECDKTPDRIRGRAGFEELKRERPLRRWNFIRCNVSPKEVEENRERISRIVQPCQTILDESLGSVLWFALRGAGIDIDGKSTRTSATYFMVGSGADELCAGYSRHRHRFEKDGAMGLADELEAELIRYGTRNGSRDARVAIDHQRIIIAPFFDGNTAAFCNRSPLDVKCDLDKPRGIGEKAIIREALKSLGSSLSSWPKQAMQFGSKFAQMQKNMMAISGKDIKGSDMAQSLRAVSTNKPDSLDDT</sequence>
<reference evidence="6" key="1">
    <citation type="submission" date="2024-02" db="UniProtKB">
        <authorList>
            <consortium name="WormBaseParasite"/>
        </authorList>
    </citation>
    <scope>IDENTIFICATION</scope>
</reference>
<evidence type="ECO:0000259" key="4">
    <source>
        <dbReference type="Pfam" id="PF00733"/>
    </source>
</evidence>
<dbReference type="PANTHER" id="PTHR45937:SF1">
    <property type="entry name" value="ASPARAGINE SYNTHETASE DOMAIN-CONTAINING PROTEIN 1"/>
    <property type="match status" value="1"/>
</dbReference>
<organism evidence="5 6">
    <name type="scientific">Mesorhabditis belari</name>
    <dbReference type="NCBI Taxonomy" id="2138241"/>
    <lineage>
        <taxon>Eukaryota</taxon>
        <taxon>Metazoa</taxon>
        <taxon>Ecdysozoa</taxon>
        <taxon>Nematoda</taxon>
        <taxon>Chromadorea</taxon>
        <taxon>Rhabditida</taxon>
        <taxon>Rhabditina</taxon>
        <taxon>Rhabditomorpha</taxon>
        <taxon>Rhabditoidea</taxon>
        <taxon>Rhabditidae</taxon>
        <taxon>Mesorhabditinae</taxon>
        <taxon>Mesorhabditis</taxon>
    </lineage>
</organism>
<dbReference type="Proteomes" id="UP000887575">
    <property type="component" value="Unassembled WGS sequence"/>
</dbReference>
<dbReference type="PANTHER" id="PTHR45937">
    <property type="entry name" value="ASPARAGINE SYNTHETASE DOMAIN-CONTAINING PROTEIN 1"/>
    <property type="match status" value="1"/>
</dbReference>
<dbReference type="Gene3D" id="3.40.50.620">
    <property type="entry name" value="HUPs"/>
    <property type="match status" value="1"/>
</dbReference>
<evidence type="ECO:0000256" key="1">
    <source>
        <dbReference type="ARBA" id="ARBA00022605"/>
    </source>
</evidence>
<feature type="domain" description="Asparagine synthetase" evidence="4">
    <location>
        <begin position="145"/>
        <end position="322"/>
    </location>
</feature>
<dbReference type="GO" id="GO:0004066">
    <property type="term" value="F:asparagine synthase (glutamine-hydrolyzing) activity"/>
    <property type="evidence" value="ECO:0007669"/>
    <property type="project" value="InterPro"/>
</dbReference>
<dbReference type="SUPFAM" id="SSF52402">
    <property type="entry name" value="Adenine nucleotide alpha hydrolases-like"/>
    <property type="match status" value="1"/>
</dbReference>
<dbReference type="AlphaFoldDB" id="A0AAF3J9B7"/>
<protein>
    <recommendedName>
        <fullName evidence="4">Asparagine synthetase domain-containing protein</fullName>
    </recommendedName>
</protein>
<proteinExistence type="predicted"/>